<evidence type="ECO:0000313" key="2">
    <source>
        <dbReference type="EMBL" id="CAB4712071.1"/>
    </source>
</evidence>
<dbReference type="InterPro" id="IPR000477">
    <property type="entry name" value="RT_dom"/>
</dbReference>
<dbReference type="InterPro" id="IPR043502">
    <property type="entry name" value="DNA/RNA_pol_sf"/>
</dbReference>
<protein>
    <submittedName>
        <fullName evidence="2">Unannotated protein</fullName>
    </submittedName>
</protein>
<reference evidence="2" key="1">
    <citation type="submission" date="2020-05" db="EMBL/GenBank/DDBJ databases">
        <authorList>
            <person name="Chiriac C."/>
            <person name="Salcher M."/>
            <person name="Ghai R."/>
            <person name="Kavagutti S V."/>
        </authorList>
    </citation>
    <scope>NUCLEOTIDE SEQUENCE</scope>
</reference>
<dbReference type="SUPFAM" id="SSF56672">
    <property type="entry name" value="DNA/RNA polymerases"/>
    <property type="match status" value="1"/>
</dbReference>
<name>A0A6J6QJS7_9ZZZZ</name>
<evidence type="ECO:0000259" key="1">
    <source>
        <dbReference type="PROSITE" id="PS50878"/>
    </source>
</evidence>
<dbReference type="EMBL" id="CAEZXX010000077">
    <property type="protein sequence ID" value="CAB4712071.1"/>
    <property type="molecule type" value="Genomic_DNA"/>
</dbReference>
<proteinExistence type="predicted"/>
<dbReference type="PROSITE" id="PS50878">
    <property type="entry name" value="RT_POL"/>
    <property type="match status" value="1"/>
</dbReference>
<accession>A0A6J6QJS7</accession>
<feature type="domain" description="Reverse transcriptase" evidence="1">
    <location>
        <begin position="1"/>
        <end position="175"/>
    </location>
</feature>
<gene>
    <name evidence="2" type="ORF">UFOPK2602_01218</name>
</gene>
<sequence>MEHAPRPQYQDELKAFGRELAAIVDPLLGPSVHGWRKRHSVATAVAEIRTRSGLRIHGDIASFFSNVDQVRLRKMVDRVDSRLWARIEPWLPEIGLPEGCAISPPLANLYLTDIDSRFPIVRFADNLLLIDPNPEPLFHTLRRHLTDIGLVITPSSIEHDPTHFCKTALAPFGAA</sequence>
<dbReference type="AlphaFoldDB" id="A0A6J6QJS7"/>
<organism evidence="2">
    <name type="scientific">freshwater metagenome</name>
    <dbReference type="NCBI Taxonomy" id="449393"/>
    <lineage>
        <taxon>unclassified sequences</taxon>
        <taxon>metagenomes</taxon>
        <taxon>ecological metagenomes</taxon>
    </lineage>
</organism>